<dbReference type="EMBL" id="CP046565">
    <property type="protein sequence ID" value="QJD28799.1"/>
    <property type="molecule type" value="Genomic_DNA"/>
</dbReference>
<name>A0A858Q4N6_9GAMM</name>
<organism evidence="1 2">
    <name type="scientific">Methylococcus geothermalis</name>
    <dbReference type="NCBI Taxonomy" id="2681310"/>
    <lineage>
        <taxon>Bacteria</taxon>
        <taxon>Pseudomonadati</taxon>
        <taxon>Pseudomonadota</taxon>
        <taxon>Gammaproteobacteria</taxon>
        <taxon>Methylococcales</taxon>
        <taxon>Methylococcaceae</taxon>
        <taxon>Methylococcus</taxon>
    </lineage>
</organism>
<keyword evidence="2" id="KW-1185">Reference proteome</keyword>
<evidence type="ECO:0000313" key="2">
    <source>
        <dbReference type="Proteomes" id="UP000503004"/>
    </source>
</evidence>
<protein>
    <submittedName>
        <fullName evidence="1">Uncharacterized protein</fullName>
    </submittedName>
</protein>
<reference evidence="2" key="1">
    <citation type="submission" date="2019-12" db="EMBL/GenBank/DDBJ databases">
        <authorList>
            <person name="Awala S.I."/>
            <person name="Rhee S.K."/>
        </authorList>
    </citation>
    <scope>NUCLEOTIDE SEQUENCE [LARGE SCALE GENOMIC DNA]</scope>
    <source>
        <strain evidence="2">IM1</strain>
    </source>
</reference>
<evidence type="ECO:0000313" key="1">
    <source>
        <dbReference type="EMBL" id="QJD28799.1"/>
    </source>
</evidence>
<dbReference type="KEGG" id="metu:GNH96_01695"/>
<dbReference type="AlphaFoldDB" id="A0A858Q4N6"/>
<sequence>MTRNHPPKHSLRVVIKEFHMPPIRDGVILGRESPIGCEAFRRALELLVVTPFEHIELEDEVVADILVRRAILRRLSRDCLTAFVLDRIKPLMGPEEILHLDLHAELLIEEETL</sequence>
<accession>A0A858Q4N6</accession>
<dbReference type="Proteomes" id="UP000503004">
    <property type="component" value="Chromosome"/>
</dbReference>
<proteinExistence type="predicted"/>
<gene>
    <name evidence="1" type="ORF">GNH96_01695</name>
</gene>
<dbReference type="RefSeq" id="WP_169601689.1">
    <property type="nucleotide sequence ID" value="NZ_CP046565.1"/>
</dbReference>